<organism evidence="13 14">
    <name type="scientific">Panacibacter ginsenosidivorans</name>
    <dbReference type="NCBI Taxonomy" id="1813871"/>
    <lineage>
        <taxon>Bacteria</taxon>
        <taxon>Pseudomonadati</taxon>
        <taxon>Bacteroidota</taxon>
        <taxon>Chitinophagia</taxon>
        <taxon>Chitinophagales</taxon>
        <taxon>Chitinophagaceae</taxon>
        <taxon>Panacibacter</taxon>
    </lineage>
</organism>
<dbReference type="NCBIfam" id="TIGR01513">
    <property type="entry name" value="NAPRTase_put"/>
    <property type="match status" value="1"/>
</dbReference>
<keyword evidence="7 9" id="KW-0808">Transferase</keyword>
<dbReference type="OrthoDB" id="9770610at2"/>
<dbReference type="KEGG" id="pgin:FRZ67_18460"/>
<evidence type="ECO:0000256" key="9">
    <source>
        <dbReference type="RuleBase" id="RU365100"/>
    </source>
</evidence>
<reference evidence="13 14" key="1">
    <citation type="journal article" date="2016" name="Int. J. Syst. Evol. Microbiol.">
        <title>Panacibacter ginsenosidivorans gen. nov., sp. nov., with ginsenoside converting activity isolated from soil of a ginseng field.</title>
        <authorList>
            <person name="Siddiqi M.Z."/>
            <person name="Muhammad Shafi S."/>
            <person name="Choi K.D."/>
            <person name="Im W.T."/>
        </authorList>
    </citation>
    <scope>NUCLEOTIDE SEQUENCE [LARGE SCALE GENOMIC DNA]</scope>
    <source>
        <strain evidence="13 14">Gsoil1550</strain>
    </source>
</reference>
<comment type="pathway">
    <text evidence="1 9">Cofactor biosynthesis; NAD(+) biosynthesis; nicotinate D-ribonucleotide from nicotinate: step 1/1.</text>
</comment>
<evidence type="ECO:0000256" key="3">
    <source>
        <dbReference type="ARBA" id="ARBA00013236"/>
    </source>
</evidence>
<dbReference type="InterPro" id="IPR040727">
    <property type="entry name" value="NAPRTase_N"/>
</dbReference>
<evidence type="ECO:0000259" key="12">
    <source>
        <dbReference type="Pfam" id="PF17956"/>
    </source>
</evidence>
<dbReference type="FunFam" id="3.20.20.70:FF:000076">
    <property type="entry name" value="Nicotinate phosphoribosyltransferase"/>
    <property type="match status" value="1"/>
</dbReference>
<dbReference type="GO" id="GO:0005829">
    <property type="term" value="C:cytosol"/>
    <property type="evidence" value="ECO:0007669"/>
    <property type="project" value="TreeGrafter"/>
</dbReference>
<evidence type="ECO:0000313" key="14">
    <source>
        <dbReference type="Proteomes" id="UP000321533"/>
    </source>
</evidence>
<dbReference type="Pfam" id="PF17956">
    <property type="entry name" value="NAPRTase_C"/>
    <property type="match status" value="1"/>
</dbReference>
<dbReference type="SUPFAM" id="SSF51690">
    <property type="entry name" value="Nicotinate/Quinolinate PRTase C-terminal domain-like"/>
    <property type="match status" value="1"/>
</dbReference>
<dbReference type="Pfam" id="PF17767">
    <property type="entry name" value="NAPRTase_N"/>
    <property type="match status" value="1"/>
</dbReference>
<dbReference type="SUPFAM" id="SSF54675">
    <property type="entry name" value="Nicotinate/Quinolinate PRTase N-terminal domain-like"/>
    <property type="match status" value="1"/>
</dbReference>
<dbReference type="InterPro" id="IPR041525">
    <property type="entry name" value="N/Namide_PRibTrfase"/>
</dbReference>
<dbReference type="PANTHER" id="PTHR11098">
    <property type="entry name" value="NICOTINATE PHOSPHORIBOSYLTRANSFERASE"/>
    <property type="match status" value="1"/>
</dbReference>
<comment type="catalytic activity">
    <reaction evidence="8 9">
        <text>5-phospho-alpha-D-ribose 1-diphosphate + nicotinate + ATP + H2O = nicotinate beta-D-ribonucleotide + ADP + phosphate + diphosphate</text>
        <dbReference type="Rhea" id="RHEA:36163"/>
        <dbReference type="ChEBI" id="CHEBI:15377"/>
        <dbReference type="ChEBI" id="CHEBI:30616"/>
        <dbReference type="ChEBI" id="CHEBI:32544"/>
        <dbReference type="ChEBI" id="CHEBI:33019"/>
        <dbReference type="ChEBI" id="CHEBI:43474"/>
        <dbReference type="ChEBI" id="CHEBI:57502"/>
        <dbReference type="ChEBI" id="CHEBI:58017"/>
        <dbReference type="ChEBI" id="CHEBI:456216"/>
        <dbReference type="EC" id="6.3.4.21"/>
    </reaction>
</comment>
<dbReference type="InterPro" id="IPR007229">
    <property type="entry name" value="Nic_PRibTrfase-Fam"/>
</dbReference>
<evidence type="ECO:0000256" key="5">
    <source>
        <dbReference type="ARBA" id="ARBA00022598"/>
    </source>
</evidence>
<dbReference type="Gene3D" id="3.20.20.70">
    <property type="entry name" value="Aldolase class I"/>
    <property type="match status" value="1"/>
</dbReference>
<keyword evidence="4" id="KW-0597">Phosphoprotein</keyword>
<proteinExistence type="inferred from homology"/>
<keyword evidence="5 9" id="KW-0436">Ligase</keyword>
<dbReference type="CDD" id="cd01570">
    <property type="entry name" value="NAPRTase_A"/>
    <property type="match status" value="1"/>
</dbReference>
<evidence type="ECO:0000259" key="10">
    <source>
        <dbReference type="Pfam" id="PF04095"/>
    </source>
</evidence>
<dbReference type="InterPro" id="IPR006405">
    <property type="entry name" value="Nic_PRibTrfase_pncB"/>
</dbReference>
<dbReference type="GO" id="GO:0004516">
    <property type="term" value="F:nicotinate phosphoribosyltransferase activity"/>
    <property type="evidence" value="ECO:0007669"/>
    <property type="project" value="UniProtKB-UniRule"/>
</dbReference>
<dbReference type="InterPro" id="IPR041619">
    <property type="entry name" value="NAPRTase_C"/>
</dbReference>
<evidence type="ECO:0000256" key="1">
    <source>
        <dbReference type="ARBA" id="ARBA00004952"/>
    </source>
</evidence>
<feature type="domain" description="Nicotinate phosphoribosyltransferase N-terminal" evidence="11">
    <location>
        <begin position="11"/>
        <end position="132"/>
    </location>
</feature>
<dbReference type="UniPathway" id="UPA00253">
    <property type="reaction ID" value="UER00457"/>
</dbReference>
<comment type="PTM">
    <text evidence="9">Transiently phosphorylated on a His residue during the reaction cycle. Phosphorylation strongly increases the affinity for substrates and increases the rate of nicotinate D-ribonucleotide production. Dephosphorylation regenerates the low-affinity form of the enzyme, leading to product release.</text>
</comment>
<protein>
    <recommendedName>
        <fullName evidence="3 9">Nicotinate phosphoribosyltransferase</fullName>
        <ecNumber evidence="3 9">6.3.4.21</ecNumber>
    </recommendedName>
</protein>
<evidence type="ECO:0000256" key="7">
    <source>
        <dbReference type="ARBA" id="ARBA00022679"/>
    </source>
</evidence>
<comment type="similarity">
    <text evidence="2 9">Belongs to the NAPRTase family.</text>
</comment>
<dbReference type="AlphaFoldDB" id="A0A5B8VCD8"/>
<evidence type="ECO:0000256" key="8">
    <source>
        <dbReference type="ARBA" id="ARBA00048668"/>
    </source>
</evidence>
<dbReference type="PANTHER" id="PTHR11098:SF1">
    <property type="entry name" value="NICOTINATE PHOSPHORIBOSYLTRANSFERASE"/>
    <property type="match status" value="1"/>
</dbReference>
<evidence type="ECO:0000256" key="2">
    <source>
        <dbReference type="ARBA" id="ARBA00010897"/>
    </source>
</evidence>
<evidence type="ECO:0000313" key="13">
    <source>
        <dbReference type="EMBL" id="QEC69197.1"/>
    </source>
</evidence>
<comment type="function">
    <text evidence="9">Catalyzes the first step in the biosynthesis of NAD from nicotinic acid, the ATP-dependent synthesis of beta-nicotinate D-ribonucleotide from nicotinate and 5-phospho-D-ribose 1-phosphate.</text>
</comment>
<evidence type="ECO:0000256" key="6">
    <source>
        <dbReference type="ARBA" id="ARBA00022642"/>
    </source>
</evidence>
<gene>
    <name evidence="13" type="ORF">FRZ67_18460</name>
</gene>
<dbReference type="Proteomes" id="UP000321533">
    <property type="component" value="Chromosome"/>
</dbReference>
<dbReference type="GO" id="GO:0047280">
    <property type="term" value="F:nicotinamide phosphoribosyltransferase activity"/>
    <property type="evidence" value="ECO:0007669"/>
    <property type="project" value="UniProtKB-ARBA"/>
</dbReference>
<evidence type="ECO:0000259" key="11">
    <source>
        <dbReference type="Pfam" id="PF17767"/>
    </source>
</evidence>
<accession>A0A5B8VCD8</accession>
<dbReference type="EC" id="6.3.4.21" evidence="3 9"/>
<dbReference type="NCBIfam" id="NF006695">
    <property type="entry name" value="PRK09243.1-2"/>
    <property type="match status" value="1"/>
</dbReference>
<keyword evidence="6 9" id="KW-0662">Pyridine nucleotide biosynthesis</keyword>
<name>A0A5B8VCD8_9BACT</name>
<dbReference type="NCBIfam" id="NF009131">
    <property type="entry name" value="PRK12484.1"/>
    <property type="match status" value="1"/>
</dbReference>
<dbReference type="Gene3D" id="3.20.140.10">
    <property type="entry name" value="nicotinate phosphoribosyltransferase"/>
    <property type="match status" value="1"/>
</dbReference>
<dbReference type="PIRSF" id="PIRSF000484">
    <property type="entry name" value="NAPRT"/>
    <property type="match status" value="1"/>
</dbReference>
<dbReference type="InterPro" id="IPR013785">
    <property type="entry name" value="Aldolase_TIM"/>
</dbReference>
<dbReference type="GO" id="GO:0034355">
    <property type="term" value="P:NAD+ biosynthetic process via the salvage pathway"/>
    <property type="evidence" value="ECO:0007669"/>
    <property type="project" value="TreeGrafter"/>
</dbReference>
<keyword evidence="14" id="KW-1185">Reference proteome</keyword>
<feature type="domain" description="Nicotinate/nicotinamide phosphoribosyltransferase" evidence="10">
    <location>
        <begin position="153"/>
        <end position="330"/>
    </location>
</feature>
<dbReference type="InterPro" id="IPR036068">
    <property type="entry name" value="Nicotinate_pribotase-like_C"/>
</dbReference>
<sequence>MLSFSISGSYTDLYEITMSETYFMEGRKDDTACFDYFFRKVPNKGGYVVFAGLQDVLNILTDLHFTDDDLSFLRELKFNSSFIEYLKRFQFRGNVYSCMEGEIIFPNCPILRVEGNIIEAQLVETLLLNILNFESLIATKASRMRYVAGNRLLSDFGLRRAQGMGGILAARGAIIGGFESTSNVYAAQLYRLPAAGTMAHSFIESYDSELEAFRAFAKARPDDCIFLVDTYDTLKSGVPNAITVAKEMESNGHRAGGIRLDSGDLAYLSKVARNELDEAGLHYMKIVASNQLDEYVIKSLTEQGAQIDIFGVGTRLVTGQPDAALDGVYKLSMASGKPRLKLSETLEKITLPGIKHTYRVITSDGLFFGADVVTLTEEQQKTDIMYHPFEAGKSLVIGNFQQEPLLQKVMEKGKIISQSYSLKDIAGYAKRRLLLLPTEYKRFENPHLYKVGVSKKLLALRDQLKDDYKK</sequence>
<evidence type="ECO:0000256" key="4">
    <source>
        <dbReference type="ARBA" id="ARBA00022553"/>
    </source>
</evidence>
<dbReference type="EMBL" id="CP042435">
    <property type="protein sequence ID" value="QEC69197.1"/>
    <property type="molecule type" value="Genomic_DNA"/>
</dbReference>
<feature type="domain" description="Nicotinate phosphoribosyltransferase C-terminal" evidence="12">
    <location>
        <begin position="355"/>
        <end position="460"/>
    </location>
</feature>
<keyword evidence="13" id="KW-0328">Glycosyltransferase</keyword>
<dbReference type="RefSeq" id="WP_147192001.1">
    <property type="nucleotide sequence ID" value="NZ_CP042435.1"/>
</dbReference>
<dbReference type="Pfam" id="PF04095">
    <property type="entry name" value="NAPRTase"/>
    <property type="match status" value="1"/>
</dbReference>